<keyword evidence="2" id="KW-1185">Reference proteome</keyword>
<reference evidence="1 2" key="1">
    <citation type="submission" date="2021-03" db="EMBL/GenBank/DDBJ databases">
        <title>Antimicrobial resistance genes in bacteria isolated from Japanese honey, and their potential for conferring macrolide and lincosamide resistance in the American foulbrood pathogen Paenibacillus larvae.</title>
        <authorList>
            <person name="Okamoto M."/>
            <person name="Kumagai M."/>
            <person name="Kanamori H."/>
            <person name="Takamatsu D."/>
        </authorList>
    </citation>
    <scope>NUCLEOTIDE SEQUENCE [LARGE SCALE GENOMIC DNA]</scope>
    <source>
        <strain evidence="1 2">J6TS1</strain>
    </source>
</reference>
<dbReference type="SUPFAM" id="SSF52540">
    <property type="entry name" value="P-loop containing nucleoside triphosphate hydrolases"/>
    <property type="match status" value="1"/>
</dbReference>
<dbReference type="Proteomes" id="UP000680670">
    <property type="component" value="Unassembled WGS sequence"/>
</dbReference>
<protein>
    <submittedName>
        <fullName evidence="1">Uncharacterized protein</fullName>
    </submittedName>
</protein>
<dbReference type="EMBL" id="BORJ01000014">
    <property type="protein sequence ID" value="GIN98419.1"/>
    <property type="molecule type" value="Genomic_DNA"/>
</dbReference>
<accession>A0ABQ4L2J7</accession>
<dbReference type="RefSeq" id="WP_213021367.1">
    <property type="nucleotide sequence ID" value="NZ_BORJ01000014.1"/>
</dbReference>
<dbReference type="Pfam" id="PF02534">
    <property type="entry name" value="T4SS-DNA_transf"/>
    <property type="match status" value="1"/>
</dbReference>
<name>A0ABQ4L2J7_SIMTE</name>
<dbReference type="Gene3D" id="3.40.50.300">
    <property type="entry name" value="P-loop containing nucleotide triphosphate hydrolases"/>
    <property type="match status" value="1"/>
</dbReference>
<proteinExistence type="predicted"/>
<dbReference type="InterPro" id="IPR003688">
    <property type="entry name" value="TraG/VirD4"/>
</dbReference>
<evidence type="ECO:0000313" key="1">
    <source>
        <dbReference type="EMBL" id="GIN98419.1"/>
    </source>
</evidence>
<dbReference type="InterPro" id="IPR027417">
    <property type="entry name" value="P-loop_NTPase"/>
</dbReference>
<gene>
    <name evidence="1" type="ORF">J6TS1_42890</name>
</gene>
<sequence length="108" mass="11814">MSLPIMWGGSDCFTHMLIVGPTRGGKTATILKPIIYQLLLLKKRGIPLGLSVVEPKGDVARMVAEISKEMELPFTHIDPMLPNTAKFNPMEGEVNTVAEATVIVLKQQ</sequence>
<comment type="caution">
    <text evidence="1">The sequence shown here is derived from an EMBL/GenBank/DDBJ whole genome shotgun (WGS) entry which is preliminary data.</text>
</comment>
<organism evidence="1 2">
    <name type="scientific">Siminovitchia terrae</name>
    <name type="common">Bacillus terrae</name>
    <dbReference type="NCBI Taxonomy" id="1914933"/>
    <lineage>
        <taxon>Bacteria</taxon>
        <taxon>Bacillati</taxon>
        <taxon>Bacillota</taxon>
        <taxon>Bacilli</taxon>
        <taxon>Bacillales</taxon>
        <taxon>Bacillaceae</taxon>
        <taxon>Siminovitchia</taxon>
    </lineage>
</organism>
<evidence type="ECO:0000313" key="2">
    <source>
        <dbReference type="Proteomes" id="UP000680670"/>
    </source>
</evidence>